<accession>A0A1B2LWZ6</accession>
<evidence type="ECO:0000259" key="1">
    <source>
        <dbReference type="Pfam" id="PF13524"/>
    </source>
</evidence>
<evidence type="ECO:0000313" key="3">
    <source>
        <dbReference type="Proteomes" id="UP000093391"/>
    </source>
</evidence>
<dbReference type="InterPro" id="IPR055259">
    <property type="entry name" value="YkvP/CgeB_Glyco_trans-like"/>
</dbReference>
<dbReference type="RefSeq" id="WP_067552550.1">
    <property type="nucleotide sequence ID" value="NZ_CP016895.1"/>
</dbReference>
<dbReference type="GO" id="GO:0016740">
    <property type="term" value="F:transferase activity"/>
    <property type="evidence" value="ECO:0007669"/>
    <property type="project" value="UniProtKB-KW"/>
</dbReference>
<gene>
    <name evidence="2" type="ORF">BFG52_03235</name>
</gene>
<protein>
    <submittedName>
        <fullName evidence="2">Glycosyltransferase</fullName>
    </submittedName>
</protein>
<dbReference type="OrthoDB" id="9807414at2"/>
<organism evidence="2 3">
    <name type="scientific">Acinetobacter larvae</name>
    <dbReference type="NCBI Taxonomy" id="1789224"/>
    <lineage>
        <taxon>Bacteria</taxon>
        <taxon>Pseudomonadati</taxon>
        <taxon>Pseudomonadota</taxon>
        <taxon>Gammaproteobacteria</taxon>
        <taxon>Moraxellales</taxon>
        <taxon>Moraxellaceae</taxon>
        <taxon>Acinetobacter</taxon>
    </lineage>
</organism>
<evidence type="ECO:0000313" key="2">
    <source>
        <dbReference type="EMBL" id="AOA57461.1"/>
    </source>
</evidence>
<reference evidence="2 3" key="1">
    <citation type="submission" date="2016-08" db="EMBL/GenBank/DDBJ databases">
        <authorList>
            <person name="Seilhamer J.J."/>
        </authorList>
    </citation>
    <scope>NUCLEOTIDE SEQUENCE [LARGE SCALE GENOMIC DNA]</scope>
    <source>
        <strain evidence="2 3">BRTC-1</strain>
    </source>
</reference>
<dbReference type="EMBL" id="CP016895">
    <property type="protein sequence ID" value="AOA57461.1"/>
    <property type="molecule type" value="Genomic_DNA"/>
</dbReference>
<feature type="domain" description="Spore protein YkvP/CgeB glycosyl transferase-like" evidence="1">
    <location>
        <begin position="212"/>
        <end position="320"/>
    </location>
</feature>
<dbReference type="Pfam" id="PF13524">
    <property type="entry name" value="Glyco_trans_1_2"/>
    <property type="match status" value="1"/>
</dbReference>
<name>A0A1B2LWZ6_9GAMM</name>
<keyword evidence="2" id="KW-0808">Transferase</keyword>
<dbReference type="STRING" id="1789224.BFG52_03235"/>
<dbReference type="Proteomes" id="UP000093391">
    <property type="component" value="Chromosome"/>
</dbReference>
<keyword evidence="3" id="KW-1185">Reference proteome</keyword>
<sequence>MKILHIANFGFNKQAAHFYCTDRKISAGLIENGHFVYDFSFRDMARMGTIFKTKKLGAKWANREVLKIVQNLEPELILIGHTDLMSAEVLKQIKQDYPTIKIAFWYVDPLYLEHKLNFVYDFAPYLDAIFCTTGGEYLQKLKQPHLKVAYFPNVGHRNVEQLQQFDKAKTTQTFIFCGVVYKEPEREKFLTDLDHILTEAHIQHHFYGCFGQAGVYGKHYYKALSDAKMGLNYSRRNDVCLYSSDRIVQLTGNGLLTFSPRIPKFKQLYNDDEVVYFDDQFDLAEKIKYYSTHPEQAKRIAELGWLKTRHSFNAQRITQFMIELIFALPFSQAYEWADEVY</sequence>
<dbReference type="KEGG" id="ala:BFG52_03235"/>
<proteinExistence type="predicted"/>
<dbReference type="AlphaFoldDB" id="A0A1B2LWZ6"/>